<evidence type="ECO:0000313" key="1">
    <source>
        <dbReference type="EMBL" id="KAH9384644.1"/>
    </source>
</evidence>
<accession>A0A9J6HB97</accession>
<proteinExistence type="predicted"/>
<reference evidence="1 2" key="1">
    <citation type="journal article" date="2020" name="Cell">
        <title>Large-Scale Comparative Analyses of Tick Genomes Elucidate Their Genetic Diversity and Vector Capacities.</title>
        <authorList>
            <consortium name="Tick Genome and Microbiome Consortium (TIGMIC)"/>
            <person name="Jia N."/>
            <person name="Wang J."/>
            <person name="Shi W."/>
            <person name="Du L."/>
            <person name="Sun Y."/>
            <person name="Zhan W."/>
            <person name="Jiang J.F."/>
            <person name="Wang Q."/>
            <person name="Zhang B."/>
            <person name="Ji P."/>
            <person name="Bell-Sakyi L."/>
            <person name="Cui X.M."/>
            <person name="Yuan T.T."/>
            <person name="Jiang B.G."/>
            <person name="Yang W.F."/>
            <person name="Lam T.T."/>
            <person name="Chang Q.C."/>
            <person name="Ding S.J."/>
            <person name="Wang X.J."/>
            <person name="Zhu J.G."/>
            <person name="Ruan X.D."/>
            <person name="Zhao L."/>
            <person name="Wei J.T."/>
            <person name="Ye R.Z."/>
            <person name="Que T.C."/>
            <person name="Du C.H."/>
            <person name="Zhou Y.H."/>
            <person name="Cheng J.X."/>
            <person name="Dai P.F."/>
            <person name="Guo W.B."/>
            <person name="Han X.H."/>
            <person name="Huang E.J."/>
            <person name="Li L.F."/>
            <person name="Wei W."/>
            <person name="Gao Y.C."/>
            <person name="Liu J.Z."/>
            <person name="Shao H.Z."/>
            <person name="Wang X."/>
            <person name="Wang C.C."/>
            <person name="Yang T.C."/>
            <person name="Huo Q.B."/>
            <person name="Li W."/>
            <person name="Chen H.Y."/>
            <person name="Chen S.E."/>
            <person name="Zhou L.G."/>
            <person name="Ni X.B."/>
            <person name="Tian J.H."/>
            <person name="Sheng Y."/>
            <person name="Liu T."/>
            <person name="Pan Y.S."/>
            <person name="Xia L.Y."/>
            <person name="Li J."/>
            <person name="Zhao F."/>
            <person name="Cao W.C."/>
        </authorList>
    </citation>
    <scope>NUCLEOTIDE SEQUENCE [LARGE SCALE GENOMIC DNA]</scope>
    <source>
        <strain evidence="1">HaeL-2018</strain>
    </source>
</reference>
<protein>
    <submittedName>
        <fullName evidence="1">Uncharacterized protein</fullName>
    </submittedName>
</protein>
<evidence type="ECO:0000313" key="2">
    <source>
        <dbReference type="Proteomes" id="UP000821853"/>
    </source>
</evidence>
<dbReference type="OrthoDB" id="6503026at2759"/>
<dbReference type="AlphaFoldDB" id="A0A9J6HB97"/>
<organism evidence="1 2">
    <name type="scientific">Haemaphysalis longicornis</name>
    <name type="common">Bush tick</name>
    <dbReference type="NCBI Taxonomy" id="44386"/>
    <lineage>
        <taxon>Eukaryota</taxon>
        <taxon>Metazoa</taxon>
        <taxon>Ecdysozoa</taxon>
        <taxon>Arthropoda</taxon>
        <taxon>Chelicerata</taxon>
        <taxon>Arachnida</taxon>
        <taxon>Acari</taxon>
        <taxon>Parasitiformes</taxon>
        <taxon>Ixodida</taxon>
        <taxon>Ixodoidea</taxon>
        <taxon>Ixodidae</taxon>
        <taxon>Haemaphysalinae</taxon>
        <taxon>Haemaphysalis</taxon>
    </lineage>
</organism>
<dbReference type="EMBL" id="JABSTR010002846">
    <property type="protein sequence ID" value="KAH9384644.1"/>
    <property type="molecule type" value="Genomic_DNA"/>
</dbReference>
<comment type="caution">
    <text evidence="1">The sequence shown here is derived from an EMBL/GenBank/DDBJ whole genome shotgun (WGS) entry which is preliminary data.</text>
</comment>
<dbReference type="VEuPathDB" id="VectorBase:HLOH_050877"/>
<keyword evidence="2" id="KW-1185">Reference proteome</keyword>
<dbReference type="Proteomes" id="UP000821853">
    <property type="component" value="Unassembled WGS sequence"/>
</dbReference>
<name>A0A9J6HB97_HAELO</name>
<gene>
    <name evidence="1" type="ORF">HPB48_026654</name>
</gene>
<sequence>MTDGLQSVCCREVLELDALVPEGEPCITAHPTSLHGCLNIHALEIVYYAFRQNQPSLVNAPDIHMQ</sequence>